<sequence>MGRSHRKNIPAVCVLSIHLVVMVSFHILHNSPWYAKWLPCLNPVE</sequence>
<reference evidence="2" key="2">
    <citation type="journal article" date="2015" name="Data Brief">
        <title>Shoot transcriptome of the giant reed, Arundo donax.</title>
        <authorList>
            <person name="Barrero R.A."/>
            <person name="Guerrero F.D."/>
            <person name="Moolhuijzen P."/>
            <person name="Goolsby J.A."/>
            <person name="Tidwell J."/>
            <person name="Bellgard S.E."/>
            <person name="Bellgard M.I."/>
        </authorList>
    </citation>
    <scope>NUCLEOTIDE SEQUENCE</scope>
    <source>
        <tissue evidence="2">Shoot tissue taken approximately 20 cm above the soil surface</tissue>
    </source>
</reference>
<organism evidence="2">
    <name type="scientific">Arundo donax</name>
    <name type="common">Giant reed</name>
    <name type="synonym">Donax arundinaceus</name>
    <dbReference type="NCBI Taxonomy" id="35708"/>
    <lineage>
        <taxon>Eukaryota</taxon>
        <taxon>Viridiplantae</taxon>
        <taxon>Streptophyta</taxon>
        <taxon>Embryophyta</taxon>
        <taxon>Tracheophyta</taxon>
        <taxon>Spermatophyta</taxon>
        <taxon>Magnoliopsida</taxon>
        <taxon>Liliopsida</taxon>
        <taxon>Poales</taxon>
        <taxon>Poaceae</taxon>
        <taxon>PACMAD clade</taxon>
        <taxon>Arundinoideae</taxon>
        <taxon>Arundineae</taxon>
        <taxon>Arundo</taxon>
    </lineage>
</organism>
<reference evidence="2" key="1">
    <citation type="submission" date="2014-09" db="EMBL/GenBank/DDBJ databases">
        <authorList>
            <person name="Magalhaes I.L.F."/>
            <person name="Oliveira U."/>
            <person name="Santos F.R."/>
            <person name="Vidigal T.H.D.A."/>
            <person name="Brescovit A.D."/>
            <person name="Santos A.J."/>
        </authorList>
    </citation>
    <scope>NUCLEOTIDE SEQUENCE</scope>
    <source>
        <tissue evidence="2">Shoot tissue taken approximately 20 cm above the soil surface</tissue>
    </source>
</reference>
<feature type="transmembrane region" description="Helical" evidence="1">
    <location>
        <begin position="9"/>
        <end position="28"/>
    </location>
</feature>
<keyword evidence="1" id="KW-1133">Transmembrane helix</keyword>
<protein>
    <submittedName>
        <fullName evidence="2">Uncharacterized protein</fullName>
    </submittedName>
</protein>
<keyword evidence="1" id="KW-0812">Transmembrane</keyword>
<evidence type="ECO:0000256" key="1">
    <source>
        <dbReference type="SAM" id="Phobius"/>
    </source>
</evidence>
<dbReference type="EMBL" id="GBRH01191386">
    <property type="protein sequence ID" value="JAE06510.1"/>
    <property type="molecule type" value="Transcribed_RNA"/>
</dbReference>
<keyword evidence="1" id="KW-0472">Membrane</keyword>
<accession>A0A0A9F0G1</accession>
<evidence type="ECO:0000313" key="2">
    <source>
        <dbReference type="EMBL" id="JAE06510.1"/>
    </source>
</evidence>
<dbReference type="AlphaFoldDB" id="A0A0A9F0G1"/>
<proteinExistence type="predicted"/>
<name>A0A0A9F0G1_ARUDO</name>